<keyword evidence="4" id="KW-1185">Reference proteome</keyword>
<comment type="caution">
    <text evidence="3">The sequence shown here is derived from an EMBL/GenBank/DDBJ whole genome shotgun (WGS) entry which is preliminary data.</text>
</comment>
<evidence type="ECO:0000259" key="2">
    <source>
        <dbReference type="Pfam" id="PF23598"/>
    </source>
</evidence>
<feature type="domain" description="Disease resistance R13L4/SHOC-2-like LRR" evidence="2">
    <location>
        <begin position="10"/>
        <end position="158"/>
    </location>
</feature>
<protein>
    <submittedName>
        <fullName evidence="3">Disease resistance protein</fullName>
    </submittedName>
</protein>
<dbReference type="EMBL" id="PKMF04000971">
    <property type="protein sequence ID" value="KAK7815926.1"/>
    <property type="molecule type" value="Genomic_DNA"/>
</dbReference>
<dbReference type="AlphaFoldDB" id="A0AAW0INX7"/>
<sequence length="211" mass="24047">MNYQYEILLSNSFHHFICLRTLILDCPIKKLPNAVENLIHLRCLHISDNVKIVELPETFCNLCNLQTLNIENIKCFKKLPQKMSKLINLRHIIFPDVYYWGNVVFPKGIGKLIGLRTLSVFNIGDKDDREGSKLGELVYQKKKKLGELKNLNQLQGTLIIKGLENVVDVSEAQNNAQLKEKTHLRGKVLMEYGSGICPFQASPVLSSKQTI</sequence>
<dbReference type="PANTHER" id="PTHR47186">
    <property type="entry name" value="LEUCINE-RICH REPEAT-CONTAINING PROTEIN 57"/>
    <property type="match status" value="1"/>
</dbReference>
<dbReference type="Pfam" id="PF23598">
    <property type="entry name" value="LRR_14"/>
    <property type="match status" value="1"/>
</dbReference>
<dbReference type="Gene3D" id="3.80.10.10">
    <property type="entry name" value="Ribonuclease Inhibitor"/>
    <property type="match status" value="1"/>
</dbReference>
<keyword evidence="1" id="KW-0677">Repeat</keyword>
<dbReference type="Proteomes" id="UP000237347">
    <property type="component" value="Unassembled WGS sequence"/>
</dbReference>
<dbReference type="PANTHER" id="PTHR47186:SF30">
    <property type="entry name" value="EF-HAND DOMAIN-CONTAINING PROTEIN"/>
    <property type="match status" value="1"/>
</dbReference>
<evidence type="ECO:0000256" key="1">
    <source>
        <dbReference type="ARBA" id="ARBA00022737"/>
    </source>
</evidence>
<proteinExistence type="predicted"/>
<gene>
    <name evidence="3" type="ORF">CFP56_000954</name>
</gene>
<evidence type="ECO:0000313" key="3">
    <source>
        <dbReference type="EMBL" id="KAK7815926.1"/>
    </source>
</evidence>
<organism evidence="3 4">
    <name type="scientific">Quercus suber</name>
    <name type="common">Cork oak</name>
    <dbReference type="NCBI Taxonomy" id="58331"/>
    <lineage>
        <taxon>Eukaryota</taxon>
        <taxon>Viridiplantae</taxon>
        <taxon>Streptophyta</taxon>
        <taxon>Embryophyta</taxon>
        <taxon>Tracheophyta</taxon>
        <taxon>Spermatophyta</taxon>
        <taxon>Magnoliopsida</taxon>
        <taxon>eudicotyledons</taxon>
        <taxon>Gunneridae</taxon>
        <taxon>Pentapetalae</taxon>
        <taxon>rosids</taxon>
        <taxon>fabids</taxon>
        <taxon>Fagales</taxon>
        <taxon>Fagaceae</taxon>
        <taxon>Quercus</taxon>
    </lineage>
</organism>
<reference evidence="3 4" key="1">
    <citation type="journal article" date="2018" name="Sci. Data">
        <title>The draft genome sequence of cork oak.</title>
        <authorList>
            <person name="Ramos A.M."/>
            <person name="Usie A."/>
            <person name="Barbosa P."/>
            <person name="Barros P.M."/>
            <person name="Capote T."/>
            <person name="Chaves I."/>
            <person name="Simoes F."/>
            <person name="Abreu I."/>
            <person name="Carrasquinho I."/>
            <person name="Faro C."/>
            <person name="Guimaraes J.B."/>
            <person name="Mendonca D."/>
            <person name="Nobrega F."/>
            <person name="Rodrigues L."/>
            <person name="Saibo N.J.M."/>
            <person name="Varela M.C."/>
            <person name="Egas C."/>
            <person name="Matos J."/>
            <person name="Miguel C.M."/>
            <person name="Oliveira M.M."/>
            <person name="Ricardo C.P."/>
            <person name="Goncalves S."/>
        </authorList>
    </citation>
    <scope>NUCLEOTIDE SEQUENCE [LARGE SCALE GENOMIC DNA]</scope>
    <source>
        <strain evidence="4">cv. HL8</strain>
    </source>
</reference>
<name>A0AAW0INX7_QUESU</name>
<dbReference type="InterPro" id="IPR032675">
    <property type="entry name" value="LRR_dom_sf"/>
</dbReference>
<evidence type="ECO:0000313" key="4">
    <source>
        <dbReference type="Proteomes" id="UP000237347"/>
    </source>
</evidence>
<dbReference type="SUPFAM" id="SSF52058">
    <property type="entry name" value="L domain-like"/>
    <property type="match status" value="1"/>
</dbReference>
<dbReference type="InterPro" id="IPR055414">
    <property type="entry name" value="LRR_R13L4/SHOC2-like"/>
</dbReference>
<accession>A0AAW0INX7</accession>